<dbReference type="RefSeq" id="WP_206596203.1">
    <property type="nucleotide sequence ID" value="NZ_JAFKCS010000040.1"/>
</dbReference>
<evidence type="ECO:0000256" key="4">
    <source>
        <dbReference type="ARBA" id="ARBA00022807"/>
    </source>
</evidence>
<dbReference type="PROSITE" id="PS51935">
    <property type="entry name" value="NLPC_P60"/>
    <property type="match status" value="1"/>
</dbReference>
<comment type="caution">
    <text evidence="6">The sequence shown here is derived from an EMBL/GenBank/DDBJ whole genome shotgun (WGS) entry which is preliminary data.</text>
</comment>
<evidence type="ECO:0000256" key="3">
    <source>
        <dbReference type="ARBA" id="ARBA00022801"/>
    </source>
</evidence>
<evidence type="ECO:0000313" key="7">
    <source>
        <dbReference type="Proteomes" id="UP000663992"/>
    </source>
</evidence>
<sequence length="141" mass="16267">MDQKSSIDAAIAEARSYIGVKWRHRGRSRFGIDCIGLLVHACAAGGIQMRDRVDYGREPWKDGLEREMREHFGEPVDDMEAGDVVLMRWDDRPDPCHVGIIGRDQYGLTLIHSYSMISVTEHGIDDAWRKRIVMVFRPWPR</sequence>
<protein>
    <submittedName>
        <fullName evidence="6">C40 family peptidase</fullName>
    </submittedName>
</protein>
<evidence type="ECO:0000256" key="1">
    <source>
        <dbReference type="ARBA" id="ARBA00007074"/>
    </source>
</evidence>
<comment type="similarity">
    <text evidence="1">Belongs to the peptidase C40 family.</text>
</comment>
<feature type="domain" description="NlpC/P60" evidence="5">
    <location>
        <begin position="4"/>
        <end position="139"/>
    </location>
</feature>
<evidence type="ECO:0000259" key="5">
    <source>
        <dbReference type="PROSITE" id="PS51935"/>
    </source>
</evidence>
<dbReference type="EMBL" id="JAFKCS010000040">
    <property type="protein sequence ID" value="MBN7822256.1"/>
    <property type="molecule type" value="Genomic_DNA"/>
</dbReference>
<keyword evidence="7" id="KW-1185">Reference proteome</keyword>
<dbReference type="Proteomes" id="UP000663992">
    <property type="component" value="Unassembled WGS sequence"/>
</dbReference>
<keyword evidence="4" id="KW-0788">Thiol protease</keyword>
<dbReference type="SUPFAM" id="SSF54001">
    <property type="entry name" value="Cysteine proteinases"/>
    <property type="match status" value="1"/>
</dbReference>
<reference evidence="6 7" key="1">
    <citation type="submission" date="2021-03" db="EMBL/GenBank/DDBJ databases">
        <title>novel species isolated from a fishpond in China.</title>
        <authorList>
            <person name="Lu H."/>
            <person name="Cai Z."/>
        </authorList>
    </citation>
    <scope>NUCLEOTIDE SEQUENCE [LARGE SCALE GENOMIC DNA]</scope>
    <source>
        <strain evidence="6 7">Y57</strain>
    </source>
</reference>
<proteinExistence type="inferred from homology"/>
<evidence type="ECO:0000256" key="2">
    <source>
        <dbReference type="ARBA" id="ARBA00022670"/>
    </source>
</evidence>
<keyword evidence="2" id="KW-0645">Protease</keyword>
<dbReference type="InterPro" id="IPR038765">
    <property type="entry name" value="Papain-like_cys_pep_sf"/>
</dbReference>
<evidence type="ECO:0000313" key="6">
    <source>
        <dbReference type="EMBL" id="MBN7822256.1"/>
    </source>
</evidence>
<name>A0ABS3D1L5_9ALTE</name>
<dbReference type="InterPro" id="IPR000064">
    <property type="entry name" value="NLP_P60_dom"/>
</dbReference>
<gene>
    <name evidence="6" type="ORF">J0A65_20490</name>
</gene>
<organism evidence="6 7">
    <name type="scientific">Bowmanella yangjiangensis</name>
    <dbReference type="NCBI Taxonomy" id="2811230"/>
    <lineage>
        <taxon>Bacteria</taxon>
        <taxon>Pseudomonadati</taxon>
        <taxon>Pseudomonadota</taxon>
        <taxon>Gammaproteobacteria</taxon>
        <taxon>Alteromonadales</taxon>
        <taxon>Alteromonadaceae</taxon>
        <taxon>Bowmanella</taxon>
    </lineage>
</organism>
<accession>A0ABS3D1L5</accession>
<dbReference type="Pfam" id="PF00877">
    <property type="entry name" value="NLPC_P60"/>
    <property type="match status" value="1"/>
</dbReference>
<keyword evidence="3" id="KW-0378">Hydrolase</keyword>
<dbReference type="Gene3D" id="3.90.1720.10">
    <property type="entry name" value="endopeptidase domain like (from Nostoc punctiforme)"/>
    <property type="match status" value="1"/>
</dbReference>